<sequence>VYLGHVHLRATQVYLSMTPQLLDEASLRFEAYAFGGKYE</sequence>
<accession>W1YC14</accession>
<organism evidence="1">
    <name type="scientific">human gut metagenome</name>
    <dbReference type="NCBI Taxonomy" id="408170"/>
    <lineage>
        <taxon>unclassified sequences</taxon>
        <taxon>metagenomes</taxon>
        <taxon>organismal metagenomes</taxon>
    </lineage>
</organism>
<evidence type="ECO:0000313" key="1">
    <source>
        <dbReference type="EMBL" id="ETJ38689.1"/>
    </source>
</evidence>
<proteinExistence type="predicted"/>
<protein>
    <submittedName>
        <fullName evidence="1">Site-specific recombinase, phage integrase family</fullName>
    </submittedName>
</protein>
<comment type="caution">
    <text evidence="1">The sequence shown here is derived from an EMBL/GenBank/DDBJ whole genome shotgun (WGS) entry which is preliminary data.</text>
</comment>
<gene>
    <name evidence="1" type="ORF">Q604_UNBC07272G0001</name>
</gene>
<reference evidence="1" key="1">
    <citation type="submission" date="2013-12" db="EMBL/GenBank/DDBJ databases">
        <title>A Varibaculum cambriense genome reconstructed from a premature infant gut community with otherwise low bacterial novelty that shifts toward anaerobic metabolism during the third week of life.</title>
        <authorList>
            <person name="Brown C.T."/>
            <person name="Sharon I."/>
            <person name="Thomas B.C."/>
            <person name="Castelle C.J."/>
            <person name="Morowitz M.J."/>
            <person name="Banfield J.F."/>
        </authorList>
    </citation>
    <scope>NUCLEOTIDE SEQUENCE</scope>
</reference>
<dbReference type="AlphaFoldDB" id="W1YC14"/>
<dbReference type="EMBL" id="AZMM01007272">
    <property type="protein sequence ID" value="ETJ38689.1"/>
    <property type="molecule type" value="Genomic_DNA"/>
</dbReference>
<feature type="non-terminal residue" evidence="1">
    <location>
        <position position="1"/>
    </location>
</feature>
<name>W1YC14_9ZZZZ</name>